<dbReference type="AlphaFoldDB" id="A0A0A9B0U8"/>
<sequence length="26" mass="3017">MCHISWCSAVISTSRFMVTYMLYKTG</sequence>
<dbReference type="EMBL" id="GBRH01240904">
    <property type="protein sequence ID" value="JAD56991.1"/>
    <property type="molecule type" value="Transcribed_RNA"/>
</dbReference>
<accession>A0A0A9B0U8</accession>
<organism evidence="1">
    <name type="scientific">Arundo donax</name>
    <name type="common">Giant reed</name>
    <name type="synonym">Donax arundinaceus</name>
    <dbReference type="NCBI Taxonomy" id="35708"/>
    <lineage>
        <taxon>Eukaryota</taxon>
        <taxon>Viridiplantae</taxon>
        <taxon>Streptophyta</taxon>
        <taxon>Embryophyta</taxon>
        <taxon>Tracheophyta</taxon>
        <taxon>Spermatophyta</taxon>
        <taxon>Magnoliopsida</taxon>
        <taxon>Liliopsida</taxon>
        <taxon>Poales</taxon>
        <taxon>Poaceae</taxon>
        <taxon>PACMAD clade</taxon>
        <taxon>Arundinoideae</taxon>
        <taxon>Arundineae</taxon>
        <taxon>Arundo</taxon>
    </lineage>
</organism>
<name>A0A0A9B0U8_ARUDO</name>
<proteinExistence type="predicted"/>
<reference evidence="1" key="2">
    <citation type="journal article" date="2015" name="Data Brief">
        <title>Shoot transcriptome of the giant reed, Arundo donax.</title>
        <authorList>
            <person name="Barrero R.A."/>
            <person name="Guerrero F.D."/>
            <person name="Moolhuijzen P."/>
            <person name="Goolsby J.A."/>
            <person name="Tidwell J."/>
            <person name="Bellgard S.E."/>
            <person name="Bellgard M.I."/>
        </authorList>
    </citation>
    <scope>NUCLEOTIDE SEQUENCE</scope>
    <source>
        <tissue evidence="1">Shoot tissue taken approximately 20 cm above the soil surface</tissue>
    </source>
</reference>
<evidence type="ECO:0000313" key="1">
    <source>
        <dbReference type="EMBL" id="JAD56991.1"/>
    </source>
</evidence>
<protein>
    <submittedName>
        <fullName evidence="1">Uncharacterized protein</fullName>
    </submittedName>
</protein>
<reference evidence="1" key="1">
    <citation type="submission" date="2014-09" db="EMBL/GenBank/DDBJ databases">
        <authorList>
            <person name="Magalhaes I.L.F."/>
            <person name="Oliveira U."/>
            <person name="Santos F.R."/>
            <person name="Vidigal T.H.D.A."/>
            <person name="Brescovit A.D."/>
            <person name="Santos A.J."/>
        </authorList>
    </citation>
    <scope>NUCLEOTIDE SEQUENCE</scope>
    <source>
        <tissue evidence="1">Shoot tissue taken approximately 20 cm above the soil surface</tissue>
    </source>
</reference>